<evidence type="ECO:0000313" key="2">
    <source>
        <dbReference type="EMBL" id="GBN60086.1"/>
    </source>
</evidence>
<name>A0A4Y2QCS6_ARAVE</name>
<dbReference type="AlphaFoldDB" id="A0A4Y2QCS6"/>
<evidence type="ECO:0000256" key="1">
    <source>
        <dbReference type="SAM" id="MobiDB-lite"/>
    </source>
</evidence>
<protein>
    <submittedName>
        <fullName evidence="2">Uncharacterized protein</fullName>
    </submittedName>
</protein>
<gene>
    <name evidence="2" type="ORF">AVEN_144681_1</name>
</gene>
<dbReference type="Proteomes" id="UP000499080">
    <property type="component" value="Unassembled WGS sequence"/>
</dbReference>
<sequence>MVFLNRGLIILVFPHDDGSGSGPGPGRGPGPGHPAFVKDLSDSVNQIGNILVQIFSTLTDAAGGGLGDPTAILSGLFQQLAQPVSGL</sequence>
<accession>A0A4Y2QCS6</accession>
<comment type="caution">
    <text evidence="2">The sequence shown here is derived from an EMBL/GenBank/DDBJ whole genome shotgun (WGS) entry which is preliminary data.</text>
</comment>
<proteinExistence type="predicted"/>
<keyword evidence="3" id="KW-1185">Reference proteome</keyword>
<dbReference type="EMBL" id="BGPR01013309">
    <property type="protein sequence ID" value="GBN60086.1"/>
    <property type="molecule type" value="Genomic_DNA"/>
</dbReference>
<feature type="region of interest" description="Disordered" evidence="1">
    <location>
        <begin position="16"/>
        <end position="35"/>
    </location>
</feature>
<reference evidence="2 3" key="1">
    <citation type="journal article" date="2019" name="Sci. Rep.">
        <title>Orb-weaving spider Araneus ventricosus genome elucidates the spidroin gene catalogue.</title>
        <authorList>
            <person name="Kono N."/>
            <person name="Nakamura H."/>
            <person name="Ohtoshi R."/>
            <person name="Moran D.A.P."/>
            <person name="Shinohara A."/>
            <person name="Yoshida Y."/>
            <person name="Fujiwara M."/>
            <person name="Mori M."/>
            <person name="Tomita M."/>
            <person name="Arakawa K."/>
        </authorList>
    </citation>
    <scope>NUCLEOTIDE SEQUENCE [LARGE SCALE GENOMIC DNA]</scope>
</reference>
<evidence type="ECO:0000313" key="3">
    <source>
        <dbReference type="Proteomes" id="UP000499080"/>
    </source>
</evidence>
<organism evidence="2 3">
    <name type="scientific">Araneus ventricosus</name>
    <name type="common">Orbweaver spider</name>
    <name type="synonym">Epeira ventricosa</name>
    <dbReference type="NCBI Taxonomy" id="182803"/>
    <lineage>
        <taxon>Eukaryota</taxon>
        <taxon>Metazoa</taxon>
        <taxon>Ecdysozoa</taxon>
        <taxon>Arthropoda</taxon>
        <taxon>Chelicerata</taxon>
        <taxon>Arachnida</taxon>
        <taxon>Araneae</taxon>
        <taxon>Araneomorphae</taxon>
        <taxon>Entelegynae</taxon>
        <taxon>Araneoidea</taxon>
        <taxon>Araneidae</taxon>
        <taxon>Araneus</taxon>
    </lineage>
</organism>